<gene>
    <name evidence="2" type="ORF">G9C98_001444</name>
</gene>
<dbReference type="Proteomes" id="UP000729913">
    <property type="component" value="Unassembled WGS sequence"/>
</dbReference>
<feature type="domain" description="F-box" evidence="1">
    <location>
        <begin position="1"/>
        <end position="34"/>
    </location>
</feature>
<proteinExistence type="predicted"/>
<dbReference type="Pfam" id="PF12937">
    <property type="entry name" value="F-box-like"/>
    <property type="match status" value="1"/>
</dbReference>
<keyword evidence="3" id="KW-1185">Reference proteome</keyword>
<dbReference type="AlphaFoldDB" id="A0A8J5QL02"/>
<reference evidence="2" key="1">
    <citation type="submission" date="2020-03" db="EMBL/GenBank/DDBJ databases">
        <authorList>
            <person name="Chebbi M.A."/>
            <person name="Drezen J.M."/>
        </authorList>
    </citation>
    <scope>NUCLEOTIDE SEQUENCE</scope>
    <source>
        <tissue evidence="2">Whole body</tissue>
    </source>
</reference>
<reference evidence="2" key="2">
    <citation type="submission" date="2021-04" db="EMBL/GenBank/DDBJ databases">
        <title>Genome-wide patterns of bracovirus chromosomal integration into multiple host tissues during parasitism.</title>
        <authorList>
            <person name="Chebbi M.A.C."/>
        </authorList>
    </citation>
    <scope>NUCLEOTIDE SEQUENCE</scope>
    <source>
        <tissue evidence="2">Whole body</tissue>
    </source>
</reference>
<sequence length="108" mass="12750">MIFKKLDPRSLLNVAKVSRKWRDVCKSDPQLRKTAKGYLRKIKLPLVRNDSNSTFEIRSCQRENGSRSRYFICYLKTSSPKKRKRSVSLDDEPSDSAKRFKKNILKLR</sequence>
<dbReference type="InterPro" id="IPR001810">
    <property type="entry name" value="F-box_dom"/>
</dbReference>
<dbReference type="PROSITE" id="PS50181">
    <property type="entry name" value="FBOX"/>
    <property type="match status" value="1"/>
</dbReference>
<dbReference type="EMBL" id="JAAOIC020000053">
    <property type="protein sequence ID" value="KAG8035788.1"/>
    <property type="molecule type" value="Genomic_DNA"/>
</dbReference>
<comment type="caution">
    <text evidence="2">The sequence shown here is derived from an EMBL/GenBank/DDBJ whole genome shotgun (WGS) entry which is preliminary data.</text>
</comment>
<dbReference type="OrthoDB" id="6577359at2759"/>
<evidence type="ECO:0000313" key="3">
    <source>
        <dbReference type="Proteomes" id="UP000729913"/>
    </source>
</evidence>
<evidence type="ECO:0000313" key="2">
    <source>
        <dbReference type="EMBL" id="KAG8035788.1"/>
    </source>
</evidence>
<evidence type="ECO:0000259" key="1">
    <source>
        <dbReference type="PROSITE" id="PS50181"/>
    </source>
</evidence>
<accession>A0A8J5QL02</accession>
<organism evidence="2 3">
    <name type="scientific">Cotesia typhae</name>
    <dbReference type="NCBI Taxonomy" id="2053667"/>
    <lineage>
        <taxon>Eukaryota</taxon>
        <taxon>Metazoa</taxon>
        <taxon>Ecdysozoa</taxon>
        <taxon>Arthropoda</taxon>
        <taxon>Hexapoda</taxon>
        <taxon>Insecta</taxon>
        <taxon>Pterygota</taxon>
        <taxon>Neoptera</taxon>
        <taxon>Endopterygota</taxon>
        <taxon>Hymenoptera</taxon>
        <taxon>Apocrita</taxon>
        <taxon>Ichneumonoidea</taxon>
        <taxon>Braconidae</taxon>
        <taxon>Microgastrinae</taxon>
        <taxon>Cotesia</taxon>
    </lineage>
</organism>
<protein>
    <recommendedName>
        <fullName evidence="1">F-box domain-containing protein</fullName>
    </recommendedName>
</protein>
<name>A0A8J5QL02_9HYME</name>